<dbReference type="GO" id="GO:0005737">
    <property type="term" value="C:cytoplasm"/>
    <property type="evidence" value="ECO:0007669"/>
    <property type="project" value="TreeGrafter"/>
</dbReference>
<sequence length="382" mass="43645">MIEFISKLPQIGSTIFTEMTQLAQQFNAINLGQGFPDYPMDTTLIELLNKAMKDGHNQYAHSNGLPLLRERIAEKVKILYNADINADTQITITPGGTYAIFTALTTILRAGDEVIVFEPAYDCYIPTIEMNGAIPICIALQFPDYQISWEEVRSRISSHTRMIIINTPHNPTGSILSESDMQQLIALTRDTKILILSDEVYEHLIYDDKIHQSVLRYPELMERSFACFSFGKTYHCTGWKLGYCLASPFLTNEFRKVHQYNCFSTFAPAQVAIANYMDNKDAYFSLSKLMQHKRDYFVELLKDTPLQPLKANGSFFQCFSYATISEENEKDFAIRLTKEYGVTAIPLAVFYKKATNNQVLRFCFAKKESTLAEAAERLKHLR</sequence>
<organism evidence="7 8">
    <name type="scientific">Arachidicoccus soli</name>
    <dbReference type="NCBI Taxonomy" id="2341117"/>
    <lineage>
        <taxon>Bacteria</taxon>
        <taxon>Pseudomonadati</taxon>
        <taxon>Bacteroidota</taxon>
        <taxon>Chitinophagia</taxon>
        <taxon>Chitinophagales</taxon>
        <taxon>Chitinophagaceae</taxon>
        <taxon>Arachidicoccus</taxon>
    </lineage>
</organism>
<dbReference type="NCBIfam" id="NF006569">
    <property type="entry name" value="PRK09082.1"/>
    <property type="match status" value="1"/>
</dbReference>
<comment type="similarity">
    <text evidence="2">Belongs to the class-I pyridoxal-phosphate-dependent aminotransferase family.</text>
</comment>
<dbReference type="RefSeq" id="WP_119985101.1">
    <property type="nucleotide sequence ID" value="NZ_CP032489.1"/>
</dbReference>
<dbReference type="PANTHER" id="PTHR43807:SF20">
    <property type="entry name" value="FI04487P"/>
    <property type="match status" value="1"/>
</dbReference>
<dbReference type="OrthoDB" id="9802328at2"/>
<keyword evidence="3 7" id="KW-0032">Aminotransferase</keyword>
<keyword evidence="5" id="KW-0663">Pyridoxal phosphate</keyword>
<accession>A0A386HM97</accession>
<protein>
    <submittedName>
        <fullName evidence="7">Aminotransferase class I/II-fold pyridoxal phosphate-dependent enzyme</fullName>
    </submittedName>
</protein>
<evidence type="ECO:0000313" key="7">
    <source>
        <dbReference type="EMBL" id="AYD46749.1"/>
    </source>
</evidence>
<dbReference type="AlphaFoldDB" id="A0A386HM97"/>
<evidence type="ECO:0000256" key="2">
    <source>
        <dbReference type="ARBA" id="ARBA00007441"/>
    </source>
</evidence>
<evidence type="ECO:0000313" key="8">
    <source>
        <dbReference type="Proteomes" id="UP000266118"/>
    </source>
</evidence>
<dbReference type="SUPFAM" id="SSF53383">
    <property type="entry name" value="PLP-dependent transferases"/>
    <property type="match status" value="1"/>
</dbReference>
<dbReference type="Pfam" id="PF00155">
    <property type="entry name" value="Aminotran_1_2"/>
    <property type="match status" value="1"/>
</dbReference>
<dbReference type="InterPro" id="IPR015424">
    <property type="entry name" value="PyrdxlP-dep_Trfase"/>
</dbReference>
<reference evidence="7 8" key="1">
    <citation type="submission" date="2018-09" db="EMBL/GenBank/DDBJ databases">
        <title>Arachidicoccus sp. nov., a bacterium isolated from soil.</title>
        <authorList>
            <person name="Weon H.-Y."/>
            <person name="Kwon S.-W."/>
            <person name="Lee S.A."/>
        </authorList>
    </citation>
    <scope>NUCLEOTIDE SEQUENCE [LARGE SCALE GENOMIC DNA]</scope>
    <source>
        <strain evidence="7 8">KIS59-12</strain>
    </source>
</reference>
<dbReference type="InterPro" id="IPR015421">
    <property type="entry name" value="PyrdxlP-dep_Trfase_major"/>
</dbReference>
<evidence type="ECO:0000256" key="3">
    <source>
        <dbReference type="ARBA" id="ARBA00022576"/>
    </source>
</evidence>
<comment type="cofactor">
    <cofactor evidence="1">
        <name>pyridoxal 5'-phosphate</name>
        <dbReference type="ChEBI" id="CHEBI:597326"/>
    </cofactor>
</comment>
<evidence type="ECO:0000256" key="5">
    <source>
        <dbReference type="ARBA" id="ARBA00022898"/>
    </source>
</evidence>
<dbReference type="GO" id="GO:0030170">
    <property type="term" value="F:pyridoxal phosphate binding"/>
    <property type="evidence" value="ECO:0007669"/>
    <property type="project" value="InterPro"/>
</dbReference>
<dbReference type="KEGG" id="ark:D6B99_03415"/>
<dbReference type="PANTHER" id="PTHR43807">
    <property type="entry name" value="FI04487P"/>
    <property type="match status" value="1"/>
</dbReference>
<evidence type="ECO:0000259" key="6">
    <source>
        <dbReference type="Pfam" id="PF00155"/>
    </source>
</evidence>
<dbReference type="Gene3D" id="3.40.640.10">
    <property type="entry name" value="Type I PLP-dependent aspartate aminotransferase-like (Major domain)"/>
    <property type="match status" value="1"/>
</dbReference>
<dbReference type="InterPro" id="IPR051326">
    <property type="entry name" value="Kynurenine-oxoglutarate_AT"/>
</dbReference>
<feature type="domain" description="Aminotransferase class I/classII large" evidence="6">
    <location>
        <begin position="29"/>
        <end position="378"/>
    </location>
</feature>
<dbReference type="CDD" id="cd00609">
    <property type="entry name" value="AAT_like"/>
    <property type="match status" value="1"/>
</dbReference>
<dbReference type="GO" id="GO:0016212">
    <property type="term" value="F:kynurenine-oxoglutarate transaminase activity"/>
    <property type="evidence" value="ECO:0007669"/>
    <property type="project" value="TreeGrafter"/>
</dbReference>
<keyword evidence="8" id="KW-1185">Reference proteome</keyword>
<gene>
    <name evidence="7" type="ORF">D6B99_03415</name>
</gene>
<dbReference type="Gene3D" id="3.90.1150.10">
    <property type="entry name" value="Aspartate Aminotransferase, domain 1"/>
    <property type="match status" value="1"/>
</dbReference>
<dbReference type="InterPro" id="IPR015422">
    <property type="entry name" value="PyrdxlP-dep_Trfase_small"/>
</dbReference>
<dbReference type="Proteomes" id="UP000266118">
    <property type="component" value="Chromosome"/>
</dbReference>
<name>A0A386HM97_9BACT</name>
<dbReference type="InterPro" id="IPR004839">
    <property type="entry name" value="Aminotransferase_I/II_large"/>
</dbReference>
<evidence type="ECO:0000256" key="4">
    <source>
        <dbReference type="ARBA" id="ARBA00022679"/>
    </source>
</evidence>
<keyword evidence="4 7" id="KW-0808">Transferase</keyword>
<dbReference type="EMBL" id="CP032489">
    <property type="protein sequence ID" value="AYD46749.1"/>
    <property type="molecule type" value="Genomic_DNA"/>
</dbReference>
<evidence type="ECO:0000256" key="1">
    <source>
        <dbReference type="ARBA" id="ARBA00001933"/>
    </source>
</evidence>
<dbReference type="FunFam" id="3.40.640.10:FF:000033">
    <property type="entry name" value="Aspartate aminotransferase"/>
    <property type="match status" value="1"/>
</dbReference>
<proteinExistence type="inferred from homology"/>